<dbReference type="RefSeq" id="XP_029216959.1">
    <property type="nucleotide sequence ID" value="XM_029366499.1"/>
</dbReference>
<evidence type="ECO:0000256" key="3">
    <source>
        <dbReference type="SAM" id="Phobius"/>
    </source>
</evidence>
<name>A0A2A9MC29_BESBE</name>
<dbReference type="Gene3D" id="3.40.50.1820">
    <property type="entry name" value="alpha/beta hydrolase"/>
    <property type="match status" value="1"/>
</dbReference>
<dbReference type="PANTHER" id="PTHR48081:SF8">
    <property type="entry name" value="ALPHA_BETA HYDROLASE FOLD-3 DOMAIN-CONTAINING PROTEIN-RELATED"/>
    <property type="match status" value="1"/>
</dbReference>
<sequence>MEKKFSVASPRARGLRRRQPQPFTVPETDAQGSEATSAPSPVHAIPERTGNGVSCQTLRRGVPLPAPGSDPTMSCLRRAFFAAVLSLFAFVGWQVFVDPELSFHENLWAFIHFVDDFATTPCYYAFNRSAMAIVRKRANRVMATALMKEMQPVAFKHSWRLKPRSLDERFFIPASPSDYSLASVVAHSLPLSRASVASPGIPVSIYEHPDLLLPPVDPASFIYPARTRDLTTRGSAGEAPERSGGAVESIRSFVGRVRDRVSGYFVSTGGGDKEGGTPPHSQSLSHAAGDSSGNADGSSSTDPRGIHTAQMYRQAKQGAAEIPVSHTHESRQYWRLLPPLPPSSAERGAEEAGALRGTTPVSLEEELKSRAREETQRMQGSLVLPTVNITAYFPAPRADATELEREEHFAEALELLRLFTFRPVASAAAPITRQASRARRDAGEERYRAHQIGERQAQGEGSPGRRAASVGGGEAPQRGDMKRAQDAAVEDPSSHPPEETLLAQLRAGAETVRTPQDARIAALEDVIQSPEEKVDPGQKRTWKEKVRSVISGEKAPGADGLLSEVVEKHTEFVAAELLNSAGAVHARERRRATGEPSGAEGDAETADVSCRRLEGLWAPLCRTRNRTQGGMAASEKRRPALFFIHGGGLVMNDHRGYDKLLRRLSNLLAPSGALVFAIDYRLAPEHKFPLALQDCLQAISFVAGNAEMFNVDLTRLAVLGDSGGGSLAAAAVGEALRRADEFPWISHVRALALVYPSLCRGCATRSQIVEGSLFYLKRDVWFSMLYSEEIGAPDDWRQRPFSTPADLLRRFPPTFLVLFTHDIMYDIGVLFHEKLRRQGVKTGLYVAPGFHGFFGSDRWSRFGVPSVEWTAERIMKSW</sequence>
<dbReference type="SUPFAM" id="SSF53474">
    <property type="entry name" value="alpha/beta-Hydrolases"/>
    <property type="match status" value="1"/>
</dbReference>
<gene>
    <name evidence="5" type="ORF">BESB_081490</name>
</gene>
<evidence type="ECO:0000313" key="6">
    <source>
        <dbReference type="Proteomes" id="UP000224006"/>
    </source>
</evidence>
<feature type="region of interest" description="Disordered" evidence="2">
    <location>
        <begin position="584"/>
        <end position="606"/>
    </location>
</feature>
<keyword evidence="6" id="KW-1185">Reference proteome</keyword>
<protein>
    <recommendedName>
        <fullName evidence="4">Alpha/beta hydrolase fold-3 domain-containing protein</fullName>
    </recommendedName>
</protein>
<feature type="region of interest" description="Disordered" evidence="2">
    <location>
        <begin position="265"/>
        <end position="305"/>
    </location>
</feature>
<accession>A0A2A9MC29</accession>
<feature type="compositionally biased region" description="Basic and acidic residues" evidence="2">
    <location>
        <begin position="365"/>
        <end position="376"/>
    </location>
</feature>
<keyword evidence="3" id="KW-0472">Membrane</keyword>
<proteinExistence type="predicted"/>
<dbReference type="STRING" id="94643.A0A2A9MC29"/>
<dbReference type="AlphaFoldDB" id="A0A2A9MC29"/>
<keyword evidence="1" id="KW-0378">Hydrolase</keyword>
<dbReference type="PANTHER" id="PTHR48081">
    <property type="entry name" value="AB HYDROLASE SUPERFAMILY PROTEIN C4A8.06C"/>
    <property type="match status" value="1"/>
</dbReference>
<dbReference type="Pfam" id="PF07859">
    <property type="entry name" value="Abhydrolase_3"/>
    <property type="match status" value="1"/>
</dbReference>
<keyword evidence="3" id="KW-1133">Transmembrane helix</keyword>
<organism evidence="5 6">
    <name type="scientific">Besnoitia besnoiti</name>
    <name type="common">Apicomplexan protozoan</name>
    <dbReference type="NCBI Taxonomy" id="94643"/>
    <lineage>
        <taxon>Eukaryota</taxon>
        <taxon>Sar</taxon>
        <taxon>Alveolata</taxon>
        <taxon>Apicomplexa</taxon>
        <taxon>Conoidasida</taxon>
        <taxon>Coccidia</taxon>
        <taxon>Eucoccidiorida</taxon>
        <taxon>Eimeriorina</taxon>
        <taxon>Sarcocystidae</taxon>
        <taxon>Besnoitia</taxon>
    </lineage>
</organism>
<dbReference type="Proteomes" id="UP000224006">
    <property type="component" value="Chromosome VIII"/>
</dbReference>
<dbReference type="KEGG" id="bbes:BESB_081490"/>
<feature type="domain" description="Alpha/beta hydrolase fold-3" evidence="4">
    <location>
        <begin position="641"/>
        <end position="854"/>
    </location>
</feature>
<feature type="compositionally biased region" description="Polar residues" evidence="2">
    <location>
        <begin position="30"/>
        <end position="39"/>
    </location>
</feature>
<evidence type="ECO:0000256" key="1">
    <source>
        <dbReference type="ARBA" id="ARBA00022801"/>
    </source>
</evidence>
<feature type="transmembrane region" description="Helical" evidence="3">
    <location>
        <begin position="79"/>
        <end position="96"/>
    </location>
</feature>
<dbReference type="GeneID" id="40313075"/>
<dbReference type="GO" id="GO:0016787">
    <property type="term" value="F:hydrolase activity"/>
    <property type="evidence" value="ECO:0007669"/>
    <property type="project" value="UniProtKB-KW"/>
</dbReference>
<dbReference type="InterPro" id="IPR013094">
    <property type="entry name" value="AB_hydrolase_3"/>
</dbReference>
<dbReference type="InterPro" id="IPR050300">
    <property type="entry name" value="GDXG_lipolytic_enzyme"/>
</dbReference>
<reference evidence="5 6" key="1">
    <citation type="submission" date="2017-09" db="EMBL/GenBank/DDBJ databases">
        <title>Genome sequencing of Besnoitia besnoiti strain Bb-Ger1.</title>
        <authorList>
            <person name="Schares G."/>
            <person name="Venepally P."/>
            <person name="Lorenzi H.A."/>
        </authorList>
    </citation>
    <scope>NUCLEOTIDE SEQUENCE [LARGE SCALE GENOMIC DNA]</scope>
    <source>
        <strain evidence="5 6">Bb-Ger1</strain>
    </source>
</reference>
<dbReference type="InterPro" id="IPR029058">
    <property type="entry name" value="AB_hydrolase_fold"/>
</dbReference>
<feature type="compositionally biased region" description="Basic and acidic residues" evidence="2">
    <location>
        <begin position="438"/>
        <end position="453"/>
    </location>
</feature>
<dbReference type="VEuPathDB" id="ToxoDB:BESB_081490"/>
<evidence type="ECO:0000256" key="2">
    <source>
        <dbReference type="SAM" id="MobiDB-lite"/>
    </source>
</evidence>
<feature type="region of interest" description="Disordered" evidence="2">
    <location>
        <begin position="1"/>
        <end position="52"/>
    </location>
</feature>
<dbReference type="OrthoDB" id="408631at2759"/>
<feature type="region of interest" description="Disordered" evidence="2">
    <location>
        <begin position="430"/>
        <end position="497"/>
    </location>
</feature>
<feature type="region of interest" description="Disordered" evidence="2">
    <location>
        <begin position="336"/>
        <end position="378"/>
    </location>
</feature>
<dbReference type="EMBL" id="NWUJ01000009">
    <property type="protein sequence ID" value="PFH32950.1"/>
    <property type="molecule type" value="Genomic_DNA"/>
</dbReference>
<comment type="caution">
    <text evidence="5">The sequence shown here is derived from an EMBL/GenBank/DDBJ whole genome shotgun (WGS) entry which is preliminary data.</text>
</comment>
<evidence type="ECO:0000313" key="5">
    <source>
        <dbReference type="EMBL" id="PFH32950.1"/>
    </source>
</evidence>
<evidence type="ECO:0000259" key="4">
    <source>
        <dbReference type="Pfam" id="PF07859"/>
    </source>
</evidence>
<keyword evidence="3" id="KW-0812">Transmembrane</keyword>
<feature type="compositionally biased region" description="Low complexity" evidence="2">
    <location>
        <begin position="285"/>
        <end position="302"/>
    </location>
</feature>